<dbReference type="HOGENOM" id="CLU_040061_0_0_1"/>
<dbReference type="Gene3D" id="3.30.710.10">
    <property type="entry name" value="Potassium Channel Kv1.1, Chain A"/>
    <property type="match status" value="1"/>
</dbReference>
<feature type="compositionally biased region" description="Low complexity" evidence="1">
    <location>
        <begin position="78"/>
        <end position="88"/>
    </location>
</feature>
<dbReference type="InterPro" id="IPR000210">
    <property type="entry name" value="BTB/POZ_dom"/>
</dbReference>
<sequence>MAHLPSDVYLTTSFMHSGDVSPTTPKLQLQLSIPHHDPTYYIPDGNTVLLVENTLFRVHRSTLTKDKSTFDSMFSLDSDLRSSSSTPSVTAGPEGESDDNPIRLQGDTAQEFRALLWALYALPPELTLALTPKANTSQLFNLARITHKYEFRSIEAWALGALTTIYTRPTHSPSVQVEDVEGPSLVQLTELASLCEQRDLLDAATLRWKRLLASGKDIALAIGVAERLNLRTLLGFAYHSMMLQGREVWDNDALLTRAQRIRILSGHYALGRLWERLPSEPPVISHSPRCTGGAQVRCNQAWGALWRSTLDMGRQVLLIQYADVVGKLMLAESVTKALVEREIPTQGMLDGMPWCKDNVLAAVAGKVKEVQESLADYFTDVA</sequence>
<reference evidence="4" key="2">
    <citation type="submission" date="2015-01" db="EMBL/GenBank/DDBJ databases">
        <title>Evolutionary Origins and Diversification of the Mycorrhizal Mutualists.</title>
        <authorList>
            <consortium name="DOE Joint Genome Institute"/>
            <consortium name="Mycorrhizal Genomics Consortium"/>
            <person name="Kohler A."/>
            <person name="Kuo A."/>
            <person name="Nagy L.G."/>
            <person name="Floudas D."/>
            <person name="Copeland A."/>
            <person name="Barry K.W."/>
            <person name="Cichocki N."/>
            <person name="Veneault-Fourrey C."/>
            <person name="LaButti K."/>
            <person name="Lindquist E.A."/>
            <person name="Lipzen A."/>
            <person name="Lundell T."/>
            <person name="Morin E."/>
            <person name="Murat C."/>
            <person name="Riley R."/>
            <person name="Ohm R."/>
            <person name="Sun H."/>
            <person name="Tunlid A."/>
            <person name="Henrissat B."/>
            <person name="Grigoriev I.V."/>
            <person name="Hibbett D.S."/>
            <person name="Martin F."/>
        </authorList>
    </citation>
    <scope>NUCLEOTIDE SEQUENCE [LARGE SCALE GENOMIC DNA]</scope>
    <source>
        <strain evidence="4">UH-Slu-Lm8-n1</strain>
    </source>
</reference>
<feature type="region of interest" description="Disordered" evidence="1">
    <location>
        <begin position="78"/>
        <end position="103"/>
    </location>
</feature>
<proteinExistence type="predicted"/>
<gene>
    <name evidence="3" type="ORF">CY34DRAFT_802771</name>
</gene>
<evidence type="ECO:0000313" key="3">
    <source>
        <dbReference type="EMBL" id="KIK44367.1"/>
    </source>
</evidence>
<dbReference type="InParanoid" id="A0A0D0BDT8"/>
<dbReference type="Proteomes" id="UP000054485">
    <property type="component" value="Unassembled WGS sequence"/>
</dbReference>
<feature type="domain" description="BTB" evidence="2">
    <location>
        <begin position="45"/>
        <end position="128"/>
    </location>
</feature>
<accession>A0A0D0BDT8</accession>
<dbReference type="EMBL" id="KN835192">
    <property type="protein sequence ID" value="KIK44367.1"/>
    <property type="molecule type" value="Genomic_DNA"/>
</dbReference>
<dbReference type="AlphaFoldDB" id="A0A0D0BDT8"/>
<evidence type="ECO:0000259" key="2">
    <source>
        <dbReference type="PROSITE" id="PS50097"/>
    </source>
</evidence>
<dbReference type="InterPro" id="IPR011333">
    <property type="entry name" value="SKP1/BTB/POZ_sf"/>
</dbReference>
<organism evidence="3 4">
    <name type="scientific">Suillus luteus UH-Slu-Lm8-n1</name>
    <dbReference type="NCBI Taxonomy" id="930992"/>
    <lineage>
        <taxon>Eukaryota</taxon>
        <taxon>Fungi</taxon>
        <taxon>Dikarya</taxon>
        <taxon>Basidiomycota</taxon>
        <taxon>Agaricomycotina</taxon>
        <taxon>Agaricomycetes</taxon>
        <taxon>Agaricomycetidae</taxon>
        <taxon>Boletales</taxon>
        <taxon>Suillineae</taxon>
        <taxon>Suillaceae</taxon>
        <taxon>Suillus</taxon>
    </lineage>
</organism>
<dbReference type="SUPFAM" id="SSF54695">
    <property type="entry name" value="POZ domain"/>
    <property type="match status" value="1"/>
</dbReference>
<keyword evidence="4" id="KW-1185">Reference proteome</keyword>
<reference evidence="3 4" key="1">
    <citation type="submission" date="2014-04" db="EMBL/GenBank/DDBJ databases">
        <authorList>
            <consortium name="DOE Joint Genome Institute"/>
            <person name="Kuo A."/>
            <person name="Ruytinx J."/>
            <person name="Rineau F."/>
            <person name="Colpaert J."/>
            <person name="Kohler A."/>
            <person name="Nagy L.G."/>
            <person name="Floudas D."/>
            <person name="Copeland A."/>
            <person name="Barry K.W."/>
            <person name="Cichocki N."/>
            <person name="Veneault-Fourrey C."/>
            <person name="LaButti K."/>
            <person name="Lindquist E.A."/>
            <person name="Lipzen A."/>
            <person name="Lundell T."/>
            <person name="Morin E."/>
            <person name="Murat C."/>
            <person name="Sun H."/>
            <person name="Tunlid A."/>
            <person name="Henrissat B."/>
            <person name="Grigoriev I.V."/>
            <person name="Hibbett D.S."/>
            <person name="Martin F."/>
            <person name="Nordberg H.P."/>
            <person name="Cantor M.N."/>
            <person name="Hua S.X."/>
        </authorList>
    </citation>
    <scope>NUCLEOTIDE SEQUENCE [LARGE SCALE GENOMIC DNA]</scope>
    <source>
        <strain evidence="3 4">UH-Slu-Lm8-n1</strain>
    </source>
</reference>
<dbReference type="PROSITE" id="PS50097">
    <property type="entry name" value="BTB"/>
    <property type="match status" value="1"/>
</dbReference>
<name>A0A0D0BDT8_9AGAM</name>
<evidence type="ECO:0000256" key="1">
    <source>
        <dbReference type="SAM" id="MobiDB-lite"/>
    </source>
</evidence>
<dbReference type="OrthoDB" id="3238373at2759"/>
<protein>
    <submittedName>
        <fullName evidence="3">Unplaced genomic scaffold CY34scaffold_61, whole genome shotgun sequence</fullName>
    </submittedName>
</protein>
<evidence type="ECO:0000313" key="4">
    <source>
        <dbReference type="Proteomes" id="UP000054485"/>
    </source>
</evidence>